<dbReference type="Gene3D" id="3.30.160.390">
    <property type="entry name" value="Integrase, DNA-binding domain"/>
    <property type="match status" value="1"/>
</dbReference>
<dbReference type="Pfam" id="PF00589">
    <property type="entry name" value="Phage_integrase"/>
    <property type="match status" value="1"/>
</dbReference>
<dbReference type="InterPro" id="IPR050808">
    <property type="entry name" value="Phage_Integrase"/>
</dbReference>
<reference evidence="8 9" key="1">
    <citation type="journal article" date="2007" name="Proc. Natl. Acad. Sci. U.S.A.">
        <title>The Orientia tsutsugamushi genome reveals massive proliferation of conjugative type IV secretion system and host-cell interaction genes.</title>
        <authorList>
            <person name="Cho N.-H."/>
            <person name="Kim H.-R."/>
            <person name="Lee J.-H."/>
            <person name="Kim S.-Y."/>
            <person name="Kim J."/>
            <person name="Cha S."/>
            <person name="Kim S.-Y."/>
            <person name="Darby A.C."/>
            <person name="Fuxelius H.-H."/>
            <person name="Yin J."/>
            <person name="Kim J.H."/>
            <person name="Kim J."/>
            <person name="Lee S.J."/>
            <person name="Koh Y.-S."/>
            <person name="Jang W.-J."/>
            <person name="Park K.-H."/>
            <person name="Andersson S.G.E."/>
            <person name="Choi M.-S."/>
            <person name="Kim I.-S."/>
        </authorList>
    </citation>
    <scope>NUCLEOTIDE SEQUENCE [LARGE SCALE GENOMIC DNA]</scope>
    <source>
        <strain evidence="8 9">Boryong</strain>
    </source>
</reference>
<dbReference type="InterPro" id="IPR025166">
    <property type="entry name" value="Integrase_DNA_bind_dom"/>
</dbReference>
<name>A5CFJ0_ORITB</name>
<accession>A5CFJ0</accession>
<dbReference type="PROSITE" id="PS51900">
    <property type="entry name" value="CB"/>
    <property type="match status" value="1"/>
</dbReference>
<dbReference type="InterPro" id="IPR053876">
    <property type="entry name" value="Phage_int_M"/>
</dbReference>
<dbReference type="EMBL" id="AM494475">
    <property type="protein sequence ID" value="CAM81175.1"/>
    <property type="molecule type" value="Genomic_DNA"/>
</dbReference>
<evidence type="ECO:0000313" key="9">
    <source>
        <dbReference type="Proteomes" id="UP000001565"/>
    </source>
</evidence>
<sequence>MINMPVTVFKFTQAALNKMQVPTKEENTFQCRDEKERNLVFIISYTGFRRLYLGININGMYYKIKIGDFPDLTVAEARKKIQQLKRDIAKGINPMDERRKINKERREKREKRLKLKNELTFRQVHEKYTEYSSHHHRSWKRTSERVKIYAAFLYNKKISEITKEDIQKIFDEITARKHYVTANNILMNLSPIFNKAIEWGLIDKNPVHGIKRHKQESRSRYVTNEEMERLMKVLVEKENSQLTEEQKQSKISETLFLFIALFTAARSGNILAMRWDEISLSEKIWCIPKTKSKNGKQLYIGLADKLIAVLQNRKLCSKSEWILPSVKDNSKHISSSTIHRAWAKIRKKAGIPNVTIHDLRRTFATWMINNGETVDTISQILGHSNTNTTKIYIIHSLAMAKIATNKVVENMLRIFGPNVCLNEILSGILPSLSFGEEKLTTT</sequence>
<dbReference type="AlphaFoldDB" id="A5CFJ0"/>
<proteinExistence type="inferred from homology"/>
<dbReference type="InterPro" id="IPR013762">
    <property type="entry name" value="Integrase-like_cat_sf"/>
</dbReference>
<dbReference type="InterPro" id="IPR044068">
    <property type="entry name" value="CB"/>
</dbReference>
<dbReference type="eggNOG" id="COG4974">
    <property type="taxonomic scope" value="Bacteria"/>
</dbReference>
<feature type="domain" description="Tyr recombinase" evidence="6">
    <location>
        <begin position="217"/>
        <end position="409"/>
    </location>
</feature>
<dbReference type="PANTHER" id="PTHR30629">
    <property type="entry name" value="PROPHAGE INTEGRASE"/>
    <property type="match status" value="1"/>
</dbReference>
<dbReference type="PROSITE" id="PS51898">
    <property type="entry name" value="TYR_RECOMBINASE"/>
    <property type="match status" value="1"/>
</dbReference>
<dbReference type="InterPro" id="IPR010998">
    <property type="entry name" value="Integrase_recombinase_N"/>
</dbReference>
<dbReference type="KEGG" id="ots:OTBS_2080"/>
<keyword evidence="4" id="KW-0233">DNA recombination</keyword>
<keyword evidence="2" id="KW-0229">DNA integration</keyword>
<evidence type="ECO:0000259" key="6">
    <source>
        <dbReference type="PROSITE" id="PS51898"/>
    </source>
</evidence>
<dbReference type="CDD" id="cd00796">
    <property type="entry name" value="INT_Rci_Hp1_C"/>
    <property type="match status" value="1"/>
</dbReference>
<dbReference type="PANTHER" id="PTHR30629:SF2">
    <property type="entry name" value="PROPHAGE INTEGRASE INTS-RELATED"/>
    <property type="match status" value="1"/>
</dbReference>
<gene>
    <name evidence="8" type="primary">int</name>
    <name evidence="8" type="ordered locus">OTBS_2080</name>
</gene>
<dbReference type="HOGENOM" id="CLU_027562_17_7_5"/>
<dbReference type="InterPro" id="IPR002104">
    <property type="entry name" value="Integrase_catalytic"/>
</dbReference>
<dbReference type="Proteomes" id="UP000001565">
    <property type="component" value="Chromosome"/>
</dbReference>
<evidence type="ECO:0000256" key="5">
    <source>
        <dbReference type="PROSITE-ProRule" id="PRU01248"/>
    </source>
</evidence>
<evidence type="ECO:0000259" key="7">
    <source>
        <dbReference type="PROSITE" id="PS51900"/>
    </source>
</evidence>
<dbReference type="InterPro" id="IPR038488">
    <property type="entry name" value="Integrase_DNA-bd_sf"/>
</dbReference>
<evidence type="ECO:0000256" key="2">
    <source>
        <dbReference type="ARBA" id="ARBA00022908"/>
    </source>
</evidence>
<dbReference type="Pfam" id="PF22022">
    <property type="entry name" value="Phage_int_M"/>
    <property type="match status" value="1"/>
</dbReference>
<dbReference type="Pfam" id="PF13356">
    <property type="entry name" value="Arm-DNA-bind_3"/>
    <property type="match status" value="1"/>
</dbReference>
<evidence type="ECO:0000256" key="3">
    <source>
        <dbReference type="ARBA" id="ARBA00023125"/>
    </source>
</evidence>
<dbReference type="GO" id="GO:0006310">
    <property type="term" value="P:DNA recombination"/>
    <property type="evidence" value="ECO:0007669"/>
    <property type="project" value="UniProtKB-KW"/>
</dbReference>
<evidence type="ECO:0000313" key="8">
    <source>
        <dbReference type="EMBL" id="CAM81175.1"/>
    </source>
</evidence>
<dbReference type="GO" id="GO:0015074">
    <property type="term" value="P:DNA integration"/>
    <property type="evidence" value="ECO:0007669"/>
    <property type="project" value="UniProtKB-KW"/>
</dbReference>
<keyword evidence="3 5" id="KW-0238">DNA-binding</keyword>
<dbReference type="InterPro" id="IPR011010">
    <property type="entry name" value="DNA_brk_join_enz"/>
</dbReference>
<dbReference type="Gene3D" id="1.10.443.10">
    <property type="entry name" value="Intergrase catalytic core"/>
    <property type="match status" value="1"/>
</dbReference>
<dbReference type="SUPFAM" id="SSF56349">
    <property type="entry name" value="DNA breaking-rejoining enzymes"/>
    <property type="match status" value="1"/>
</dbReference>
<evidence type="ECO:0000256" key="1">
    <source>
        <dbReference type="ARBA" id="ARBA00008857"/>
    </source>
</evidence>
<organism evidence="8 9">
    <name type="scientific">Orientia tsutsugamushi (strain Boryong)</name>
    <name type="common">Rickettsia tsutsugamushi</name>
    <dbReference type="NCBI Taxonomy" id="357244"/>
    <lineage>
        <taxon>Bacteria</taxon>
        <taxon>Pseudomonadati</taxon>
        <taxon>Pseudomonadota</taxon>
        <taxon>Alphaproteobacteria</taxon>
        <taxon>Rickettsiales</taxon>
        <taxon>Rickettsiaceae</taxon>
        <taxon>Rickettsieae</taxon>
        <taxon>Orientia</taxon>
    </lineage>
</organism>
<evidence type="ECO:0000256" key="4">
    <source>
        <dbReference type="ARBA" id="ARBA00023172"/>
    </source>
</evidence>
<feature type="domain" description="Core-binding (CB)" evidence="7">
    <location>
        <begin position="119"/>
        <end position="197"/>
    </location>
</feature>
<dbReference type="GO" id="GO:0003677">
    <property type="term" value="F:DNA binding"/>
    <property type="evidence" value="ECO:0007669"/>
    <property type="project" value="UniProtKB-UniRule"/>
</dbReference>
<dbReference type="eggNOG" id="COG0582">
    <property type="taxonomic scope" value="Bacteria"/>
</dbReference>
<dbReference type="Gene3D" id="1.10.150.130">
    <property type="match status" value="1"/>
</dbReference>
<comment type="similarity">
    <text evidence="1">Belongs to the 'phage' integrase family.</text>
</comment>
<protein>
    <submittedName>
        <fullName evidence="8">Phage-related integrase</fullName>
    </submittedName>
</protein>